<evidence type="ECO:0000313" key="8">
    <source>
        <dbReference type="EMBL" id="KAG2178751.1"/>
    </source>
</evidence>
<dbReference type="GO" id="GO:0022857">
    <property type="term" value="F:transmembrane transporter activity"/>
    <property type="evidence" value="ECO:0007669"/>
    <property type="project" value="UniProtKB-UniRule"/>
</dbReference>
<feature type="compositionally biased region" description="Polar residues" evidence="7">
    <location>
        <begin position="44"/>
        <end position="64"/>
    </location>
</feature>
<evidence type="ECO:0000256" key="6">
    <source>
        <dbReference type="RuleBase" id="RU368066"/>
    </source>
</evidence>
<evidence type="ECO:0000256" key="1">
    <source>
        <dbReference type="ARBA" id="ARBA00004141"/>
    </source>
</evidence>
<keyword evidence="9" id="KW-1185">Reference proteome</keyword>
<feature type="transmembrane region" description="Helical" evidence="6">
    <location>
        <begin position="377"/>
        <end position="396"/>
    </location>
</feature>
<reference evidence="8" key="1">
    <citation type="submission" date="2020-12" db="EMBL/GenBank/DDBJ databases">
        <title>Metabolic potential, ecology and presence of endohyphal bacteria is reflected in genomic diversity of Mucoromycotina.</title>
        <authorList>
            <person name="Muszewska A."/>
            <person name="Okrasinska A."/>
            <person name="Steczkiewicz K."/>
            <person name="Drgas O."/>
            <person name="Orlowska M."/>
            <person name="Perlinska-Lenart U."/>
            <person name="Aleksandrzak-Piekarczyk T."/>
            <person name="Szatraj K."/>
            <person name="Zielenkiewicz U."/>
            <person name="Pilsyk S."/>
            <person name="Malc E."/>
            <person name="Mieczkowski P."/>
            <person name="Kruszewska J.S."/>
            <person name="Biernat P."/>
            <person name="Pawlowska J."/>
        </authorList>
    </citation>
    <scope>NUCLEOTIDE SEQUENCE</scope>
    <source>
        <strain evidence="8">WA0000067209</strain>
    </source>
</reference>
<dbReference type="EMBL" id="JAEPQZ010000007">
    <property type="protein sequence ID" value="KAG2178751.1"/>
    <property type="molecule type" value="Genomic_DNA"/>
</dbReference>
<comment type="caution">
    <text evidence="8">The sequence shown here is derived from an EMBL/GenBank/DDBJ whole genome shotgun (WGS) entry which is preliminary data.</text>
</comment>
<feature type="transmembrane region" description="Helical" evidence="6">
    <location>
        <begin position="242"/>
        <end position="264"/>
    </location>
</feature>
<keyword evidence="4 6" id="KW-1133">Transmembrane helix</keyword>
<keyword evidence="5 6" id="KW-0472">Membrane</keyword>
<evidence type="ECO:0000256" key="5">
    <source>
        <dbReference type="ARBA" id="ARBA00023136"/>
    </source>
</evidence>
<evidence type="ECO:0000313" key="9">
    <source>
        <dbReference type="Proteomes" id="UP000654370"/>
    </source>
</evidence>
<feature type="transmembrane region" description="Helical" evidence="6">
    <location>
        <begin position="284"/>
        <end position="303"/>
    </location>
</feature>
<feature type="transmembrane region" description="Helical" evidence="6">
    <location>
        <begin position="213"/>
        <end position="235"/>
    </location>
</feature>
<protein>
    <recommendedName>
        <fullName evidence="6">Protein PNS1</fullName>
    </recommendedName>
</protein>
<dbReference type="GO" id="GO:0005886">
    <property type="term" value="C:plasma membrane"/>
    <property type="evidence" value="ECO:0007669"/>
    <property type="project" value="UniProtKB-SubCell"/>
</dbReference>
<gene>
    <name evidence="8" type="ORF">INT43_001597</name>
</gene>
<keyword evidence="3 6" id="KW-0812">Transmembrane</keyword>
<feature type="transmembrane region" description="Helical" evidence="6">
    <location>
        <begin position="532"/>
        <end position="552"/>
    </location>
</feature>
<name>A0A8H7PRG3_MORIS</name>
<proteinExistence type="inferred from homology"/>
<evidence type="ECO:0000256" key="2">
    <source>
        <dbReference type="ARBA" id="ARBA00007168"/>
    </source>
</evidence>
<feature type="transmembrane region" description="Helical" evidence="6">
    <location>
        <begin position="470"/>
        <end position="488"/>
    </location>
</feature>
<dbReference type="PANTHER" id="PTHR12385:SF88">
    <property type="entry name" value="CHOLINE TRANSPORTER-LIKE PROTEIN CTL1"/>
    <property type="match status" value="1"/>
</dbReference>
<evidence type="ECO:0000256" key="4">
    <source>
        <dbReference type="ARBA" id="ARBA00022989"/>
    </source>
</evidence>
<feature type="compositionally biased region" description="Acidic residues" evidence="7">
    <location>
        <begin position="32"/>
        <end position="43"/>
    </location>
</feature>
<dbReference type="AlphaFoldDB" id="A0A8H7PRG3"/>
<feature type="transmembrane region" description="Helical" evidence="6">
    <location>
        <begin position="171"/>
        <end position="193"/>
    </location>
</feature>
<dbReference type="PANTHER" id="PTHR12385">
    <property type="entry name" value="CHOLINE TRANSPORTER-LIKE (SLC FAMILY 44)"/>
    <property type="match status" value="1"/>
</dbReference>
<dbReference type="OrthoDB" id="420519at2759"/>
<dbReference type="Pfam" id="PF04515">
    <property type="entry name" value="Choline_transpo"/>
    <property type="match status" value="1"/>
</dbReference>
<comment type="function">
    <text evidence="6">Probably involved in transport through the plasma membrane.</text>
</comment>
<dbReference type="InterPro" id="IPR007603">
    <property type="entry name" value="Choline_transptr-like"/>
</dbReference>
<evidence type="ECO:0000256" key="7">
    <source>
        <dbReference type="SAM" id="MobiDB-lite"/>
    </source>
</evidence>
<feature type="region of interest" description="Disordered" evidence="7">
    <location>
        <begin position="24"/>
        <end position="65"/>
    </location>
</feature>
<accession>A0A8H7PRG3</accession>
<organism evidence="8 9">
    <name type="scientific">Mortierella isabellina</name>
    <name type="common">Filamentous fungus</name>
    <name type="synonym">Umbelopsis isabellina</name>
    <dbReference type="NCBI Taxonomy" id="91625"/>
    <lineage>
        <taxon>Eukaryota</taxon>
        <taxon>Fungi</taxon>
        <taxon>Fungi incertae sedis</taxon>
        <taxon>Mucoromycota</taxon>
        <taxon>Mucoromycotina</taxon>
        <taxon>Umbelopsidomycetes</taxon>
        <taxon>Umbelopsidales</taxon>
        <taxon>Umbelopsidaceae</taxon>
        <taxon>Umbelopsis</taxon>
    </lineage>
</organism>
<dbReference type="Proteomes" id="UP000654370">
    <property type="component" value="Unassembled WGS sequence"/>
</dbReference>
<sequence>MESSVLSFGKNMYGRLRESVMSSNYRSPYSLVDEDDDNDDDDSVQSPSNMFFSVQAPKQDSIPLTDSRAFYNERITQGDDDTSELYDSDYRGNQYSDGDLGYSDFSYARMSEFQSDAEEQPQPSAIYLDVPPPVSSSNPQKALAESLLPTTSAIPAGVTTIKPQTKLKDPLFAFLYFISLLIFTISGLITLFTTDSNAIEDFSRGTVYKAIKGSAGILALMFSLALTVGAVWMMLLRKYARYLIWGTIASVPVVTFGMFLWTMIESLQSNFIEGSGPSGHDTRLTIMSFLPLITGILYLRILFGNRDKVEQTLTVFELACDVLRANPEAVLLSVCLMGVFVTFSSIWITFFSRLWLIGHSITPSNPTGMQWVVENNVYLLASFYVFFYLWTSSLLINIQRFSLAGVTAQWYFHRHEPVDAVTANPSKAALARACTTSLGTVALGGLLLSIVQFLQFVSFQVQKRLKASNIIFGTIIGCLKFIELIVGAINNDTIILSGITGESFLASARSVTKVFRRNMLSGVLEGLLTRMLLNISSLMVSLFSGFSTYVFVSRSLHSPHGMMVGFLAAVVPFYISRFFTSLLNNIIDALFVSYAIDLDTNTVHCNAAHKVFGSFT</sequence>
<feature type="transmembrane region" description="Helical" evidence="6">
    <location>
        <begin position="330"/>
        <end position="357"/>
    </location>
</feature>
<feature type="transmembrane region" description="Helical" evidence="6">
    <location>
        <begin position="558"/>
        <end position="575"/>
    </location>
</feature>
<evidence type="ECO:0000256" key="3">
    <source>
        <dbReference type="ARBA" id="ARBA00022692"/>
    </source>
</evidence>
<comment type="subcellular location">
    <subcellularLocation>
        <location evidence="6">Cell membrane</location>
        <topology evidence="6">Multi-pass membrane protein</topology>
    </subcellularLocation>
    <subcellularLocation>
        <location evidence="1">Membrane</location>
        <topology evidence="1">Multi-pass membrane protein</topology>
    </subcellularLocation>
</comment>
<comment type="similarity">
    <text evidence="2 6">Belongs to the CTL (choline transporter-like) family.</text>
</comment>